<gene>
    <name evidence="1" type="ORF">VN97_g2765</name>
</gene>
<dbReference type="AlphaFoldDB" id="A0AAI9XBG3"/>
<dbReference type="Proteomes" id="UP001227192">
    <property type="component" value="Unassembled WGS sequence"/>
</dbReference>
<name>A0AAI9XBG3_PENTH</name>
<proteinExistence type="predicted"/>
<reference evidence="1" key="2">
    <citation type="journal article" date="2016" name="Fungal Biol.">
        <title>Ochratoxin A production by Penicillium thymicola.</title>
        <authorList>
            <person name="Nguyen H.D.T."/>
            <person name="McMullin D.R."/>
            <person name="Ponomareva E."/>
            <person name="Riley R."/>
            <person name="Pomraning K.R."/>
            <person name="Baker S.E."/>
            <person name="Seifert K.A."/>
        </authorList>
    </citation>
    <scope>NUCLEOTIDE SEQUENCE</scope>
    <source>
        <strain evidence="1">DAOM 180753</strain>
    </source>
</reference>
<keyword evidence="2" id="KW-1185">Reference proteome</keyword>
<accession>A0AAI9XBG3</accession>
<reference evidence="1" key="1">
    <citation type="submission" date="2015-06" db="EMBL/GenBank/DDBJ databases">
        <authorList>
            <person name="Nguyen H."/>
        </authorList>
    </citation>
    <scope>NUCLEOTIDE SEQUENCE</scope>
    <source>
        <strain evidence="1">DAOM 180753</strain>
    </source>
</reference>
<protein>
    <submittedName>
        <fullName evidence="1">Uncharacterized protein</fullName>
    </submittedName>
</protein>
<dbReference type="EMBL" id="LACB01000055">
    <property type="protein sequence ID" value="KAJ9490499.1"/>
    <property type="molecule type" value="Genomic_DNA"/>
</dbReference>
<evidence type="ECO:0000313" key="2">
    <source>
        <dbReference type="Proteomes" id="UP001227192"/>
    </source>
</evidence>
<comment type="caution">
    <text evidence="1">The sequence shown here is derived from an EMBL/GenBank/DDBJ whole genome shotgun (WGS) entry which is preliminary data.</text>
</comment>
<evidence type="ECO:0000313" key="1">
    <source>
        <dbReference type="EMBL" id="KAJ9490499.1"/>
    </source>
</evidence>
<organism evidence="1 2">
    <name type="scientific">Penicillium thymicola</name>
    <dbReference type="NCBI Taxonomy" id="293382"/>
    <lineage>
        <taxon>Eukaryota</taxon>
        <taxon>Fungi</taxon>
        <taxon>Dikarya</taxon>
        <taxon>Ascomycota</taxon>
        <taxon>Pezizomycotina</taxon>
        <taxon>Eurotiomycetes</taxon>
        <taxon>Eurotiomycetidae</taxon>
        <taxon>Eurotiales</taxon>
        <taxon>Aspergillaceae</taxon>
        <taxon>Penicillium</taxon>
    </lineage>
</organism>
<sequence>MDVDSKTPDAPESPIYVDQQGRWCVGRLSRPQSALIPHRKHLYNVLSKRGPFTDEDWNPGPEPINALESSKILVMFVNLAMFYYSTKVKD</sequence>